<dbReference type="InterPro" id="IPR009057">
    <property type="entry name" value="Homeodomain-like_sf"/>
</dbReference>
<dbReference type="SUPFAM" id="SSF51215">
    <property type="entry name" value="Regulatory protein AraC"/>
    <property type="match status" value="1"/>
</dbReference>
<dbReference type="PANTHER" id="PTHR43280">
    <property type="entry name" value="ARAC-FAMILY TRANSCRIPTIONAL REGULATOR"/>
    <property type="match status" value="1"/>
</dbReference>
<proteinExistence type="predicted"/>
<keyword evidence="1" id="KW-0805">Transcription regulation</keyword>
<dbReference type="EMBL" id="JACJVO010000025">
    <property type="protein sequence ID" value="MBB6733245.1"/>
    <property type="molecule type" value="Genomic_DNA"/>
</dbReference>
<protein>
    <submittedName>
        <fullName evidence="5">Helix-turn-helix transcriptional regulator</fullName>
    </submittedName>
</protein>
<keyword evidence="6" id="KW-1185">Reference proteome</keyword>
<evidence type="ECO:0000313" key="5">
    <source>
        <dbReference type="EMBL" id="MBB6733245.1"/>
    </source>
</evidence>
<feature type="domain" description="HTH araC/xylS-type" evidence="4">
    <location>
        <begin position="180"/>
        <end position="278"/>
    </location>
</feature>
<dbReference type="SMART" id="SM00342">
    <property type="entry name" value="HTH_ARAC"/>
    <property type="match status" value="1"/>
</dbReference>
<dbReference type="Proteomes" id="UP000564644">
    <property type="component" value="Unassembled WGS sequence"/>
</dbReference>
<accession>A0A7X0SQT9</accession>
<name>A0A7X0SQT9_9BACL</name>
<dbReference type="InterPro" id="IPR003313">
    <property type="entry name" value="AraC-bd"/>
</dbReference>
<dbReference type="InterPro" id="IPR018060">
    <property type="entry name" value="HTH_AraC"/>
</dbReference>
<dbReference type="PANTHER" id="PTHR43280:SF28">
    <property type="entry name" value="HTH-TYPE TRANSCRIPTIONAL ACTIVATOR RHAS"/>
    <property type="match status" value="1"/>
</dbReference>
<reference evidence="5 6" key="1">
    <citation type="submission" date="2020-08" db="EMBL/GenBank/DDBJ databases">
        <title>Cohnella phylogeny.</title>
        <authorList>
            <person name="Dunlap C."/>
        </authorList>
    </citation>
    <scope>NUCLEOTIDE SEQUENCE [LARGE SCALE GENOMIC DNA]</scope>
    <source>
        <strain evidence="5 6">CBP 2801</strain>
    </source>
</reference>
<dbReference type="PROSITE" id="PS01124">
    <property type="entry name" value="HTH_ARAC_FAMILY_2"/>
    <property type="match status" value="1"/>
</dbReference>
<comment type="caution">
    <text evidence="5">The sequence shown here is derived from an EMBL/GenBank/DDBJ whole genome shotgun (WGS) entry which is preliminary data.</text>
</comment>
<keyword evidence="2" id="KW-0238">DNA-binding</keyword>
<dbReference type="GO" id="GO:0003700">
    <property type="term" value="F:DNA-binding transcription factor activity"/>
    <property type="evidence" value="ECO:0007669"/>
    <property type="project" value="InterPro"/>
</dbReference>
<evidence type="ECO:0000256" key="1">
    <source>
        <dbReference type="ARBA" id="ARBA00023015"/>
    </source>
</evidence>
<dbReference type="Pfam" id="PF12833">
    <property type="entry name" value="HTH_18"/>
    <property type="match status" value="1"/>
</dbReference>
<dbReference type="AlphaFoldDB" id="A0A7X0SQT9"/>
<keyword evidence="3" id="KW-0804">Transcription</keyword>
<dbReference type="Gene3D" id="1.10.10.60">
    <property type="entry name" value="Homeodomain-like"/>
    <property type="match status" value="1"/>
</dbReference>
<evidence type="ECO:0000256" key="3">
    <source>
        <dbReference type="ARBA" id="ARBA00023163"/>
    </source>
</evidence>
<dbReference type="InterPro" id="IPR037923">
    <property type="entry name" value="HTH-like"/>
</dbReference>
<dbReference type="RefSeq" id="WP_185130912.1">
    <property type="nucleotide sequence ID" value="NZ_JACJVO010000025.1"/>
</dbReference>
<dbReference type="SUPFAM" id="SSF46689">
    <property type="entry name" value="Homeodomain-like"/>
    <property type="match status" value="2"/>
</dbReference>
<dbReference type="Gene3D" id="2.60.120.10">
    <property type="entry name" value="Jelly Rolls"/>
    <property type="match status" value="1"/>
</dbReference>
<gene>
    <name evidence="5" type="ORF">H7C18_20190</name>
</gene>
<sequence>MPYPLNPSAKRGELYTVPYRNRLPLQVSMAGINDCDPAYRNLRECASITVLGHVIAGQGTVRVGSSVWHPAEGETFVLPKYALHEVYAEPDDPVHWVYLWMNVEDDSVLELLRACGFHQGATIGCAEARSLFEQGLKLASAGTEDPDELQRKFSLLLYEIVYRLGSAAVRAQRTLSGTVQTVKDYLDGHVEYRVTMDELSRQTGKTTRQINDAFKREMGMTPYHYVLQEKVTLAKKLLEQTELSVQEVAGRLGFADMYYFSNLFKLKAGMAPAHYRKARRSSAAPPSDLR</sequence>
<dbReference type="Pfam" id="PF02311">
    <property type="entry name" value="AraC_binding"/>
    <property type="match status" value="1"/>
</dbReference>
<organism evidence="5 6">
    <name type="scientific">Cohnella zeiphila</name>
    <dbReference type="NCBI Taxonomy" id="2761120"/>
    <lineage>
        <taxon>Bacteria</taxon>
        <taxon>Bacillati</taxon>
        <taxon>Bacillota</taxon>
        <taxon>Bacilli</taxon>
        <taxon>Bacillales</taxon>
        <taxon>Paenibacillaceae</taxon>
        <taxon>Cohnella</taxon>
    </lineage>
</organism>
<evidence type="ECO:0000313" key="6">
    <source>
        <dbReference type="Proteomes" id="UP000564644"/>
    </source>
</evidence>
<evidence type="ECO:0000259" key="4">
    <source>
        <dbReference type="PROSITE" id="PS01124"/>
    </source>
</evidence>
<evidence type="ECO:0000256" key="2">
    <source>
        <dbReference type="ARBA" id="ARBA00023125"/>
    </source>
</evidence>
<dbReference type="InterPro" id="IPR014710">
    <property type="entry name" value="RmlC-like_jellyroll"/>
</dbReference>
<dbReference type="GO" id="GO:0043565">
    <property type="term" value="F:sequence-specific DNA binding"/>
    <property type="evidence" value="ECO:0007669"/>
    <property type="project" value="InterPro"/>
</dbReference>